<dbReference type="PANTHER" id="PTHR18952:SF265">
    <property type="entry name" value="CARBONIC ANHYDRASE"/>
    <property type="match status" value="1"/>
</dbReference>
<dbReference type="InterPro" id="IPR001148">
    <property type="entry name" value="CA_dom"/>
</dbReference>
<comment type="function">
    <text evidence="1 8">Reversible hydration of carbon dioxide.</text>
</comment>
<dbReference type="GO" id="GO:0008270">
    <property type="term" value="F:zinc ion binding"/>
    <property type="evidence" value="ECO:0007669"/>
    <property type="project" value="UniProtKB-UniRule"/>
</dbReference>
<dbReference type="OrthoDB" id="5986706at2759"/>
<dbReference type="SMART" id="SM01057">
    <property type="entry name" value="Carb_anhydrase"/>
    <property type="match status" value="1"/>
</dbReference>
<sequence>MFSFLLLLPVAAGESTWNYEDQANWPEQCHTNSRQSPIDIHDSAVDSSMRAAGLSFNYGIARNMSVLLGPHLEGDIHHDENWHLSGVFGFTNDRYRLAQLHYHWGSNDSTGSEHYLNGNSFPAELHMVHHNMKYSNLSDAVGKEGGIAVLGILLRVGNNESAVEALLTSLAENTTAPPVNLAGLIPSDVATNYYTYNGSFTTPPCTEHVSWIVAGTELTISESQLARLRDLTLDGKPVGPNYRVLAPQNERRILAGGRNGDSSYSAGPFLSYIVTSLLFLYSACIQL</sequence>
<dbReference type="AlphaFoldDB" id="A0A7J6LDB0"/>
<evidence type="ECO:0000256" key="5">
    <source>
        <dbReference type="ARBA" id="ARBA00022833"/>
    </source>
</evidence>
<evidence type="ECO:0000256" key="1">
    <source>
        <dbReference type="ARBA" id="ARBA00002904"/>
    </source>
</evidence>
<dbReference type="Gene3D" id="3.10.200.10">
    <property type="entry name" value="Alpha carbonic anhydrase"/>
    <property type="match status" value="1"/>
</dbReference>
<keyword evidence="4 8" id="KW-0479">Metal-binding</keyword>
<dbReference type="PROSITE" id="PS51144">
    <property type="entry name" value="ALPHA_CA_2"/>
    <property type="match status" value="1"/>
</dbReference>
<evidence type="ECO:0000259" key="9">
    <source>
        <dbReference type="PROSITE" id="PS51144"/>
    </source>
</evidence>
<comment type="cofactor">
    <cofactor evidence="8">
        <name>Zn(2+)</name>
        <dbReference type="ChEBI" id="CHEBI:29105"/>
    </cofactor>
</comment>
<evidence type="ECO:0000256" key="8">
    <source>
        <dbReference type="RuleBase" id="RU367011"/>
    </source>
</evidence>
<evidence type="ECO:0000256" key="4">
    <source>
        <dbReference type="ARBA" id="ARBA00022723"/>
    </source>
</evidence>
<keyword evidence="11" id="KW-1185">Reference proteome</keyword>
<dbReference type="GO" id="GO:0005886">
    <property type="term" value="C:plasma membrane"/>
    <property type="evidence" value="ECO:0007669"/>
    <property type="project" value="TreeGrafter"/>
</dbReference>
<accession>A0A7J6LDB0</accession>
<keyword evidence="5 8" id="KW-0862">Zinc</keyword>
<proteinExistence type="inferred from homology"/>
<evidence type="ECO:0000256" key="2">
    <source>
        <dbReference type="ARBA" id="ARBA00010718"/>
    </source>
</evidence>
<comment type="caution">
    <text evidence="10">The sequence shown here is derived from an EMBL/GenBank/DDBJ whole genome shotgun (WGS) entry which is preliminary data.</text>
</comment>
<dbReference type="SUPFAM" id="SSF51069">
    <property type="entry name" value="Carbonic anhydrase"/>
    <property type="match status" value="1"/>
</dbReference>
<dbReference type="Proteomes" id="UP000591131">
    <property type="component" value="Unassembled WGS sequence"/>
</dbReference>
<dbReference type="GO" id="GO:0004089">
    <property type="term" value="F:carbonate dehydratase activity"/>
    <property type="evidence" value="ECO:0007669"/>
    <property type="project" value="UniProtKB-UniRule"/>
</dbReference>
<dbReference type="PROSITE" id="PS00162">
    <property type="entry name" value="ALPHA_CA_1"/>
    <property type="match status" value="1"/>
</dbReference>
<dbReference type="EMBL" id="JAAPAO010000553">
    <property type="protein sequence ID" value="KAF4657237.1"/>
    <property type="molecule type" value="Genomic_DNA"/>
</dbReference>
<dbReference type="PANTHER" id="PTHR18952">
    <property type="entry name" value="CARBONIC ANHYDRASE"/>
    <property type="match status" value="1"/>
</dbReference>
<protein>
    <recommendedName>
        <fullName evidence="3 8">Carbonic anhydrase</fullName>
        <ecNumber evidence="3 8">4.2.1.1</ecNumber>
    </recommendedName>
</protein>
<evidence type="ECO:0000256" key="7">
    <source>
        <dbReference type="ARBA" id="ARBA00048348"/>
    </source>
</evidence>
<name>A0A7J6LDB0_PERCH</name>
<comment type="catalytic activity">
    <reaction evidence="7 8">
        <text>hydrogencarbonate + H(+) = CO2 + H2O</text>
        <dbReference type="Rhea" id="RHEA:10748"/>
        <dbReference type="ChEBI" id="CHEBI:15377"/>
        <dbReference type="ChEBI" id="CHEBI:15378"/>
        <dbReference type="ChEBI" id="CHEBI:16526"/>
        <dbReference type="ChEBI" id="CHEBI:17544"/>
        <dbReference type="EC" id="4.2.1.1"/>
    </reaction>
</comment>
<dbReference type="Pfam" id="PF00194">
    <property type="entry name" value="Carb_anhydrase"/>
    <property type="match status" value="1"/>
</dbReference>
<comment type="similarity">
    <text evidence="2 8">Belongs to the alpha-carbonic anhydrase family.</text>
</comment>
<dbReference type="InterPro" id="IPR036398">
    <property type="entry name" value="CA_dom_sf"/>
</dbReference>
<organism evidence="10 11">
    <name type="scientific">Perkinsus chesapeaki</name>
    <name type="common">Clam parasite</name>
    <name type="synonym">Perkinsus andrewsi</name>
    <dbReference type="NCBI Taxonomy" id="330153"/>
    <lineage>
        <taxon>Eukaryota</taxon>
        <taxon>Sar</taxon>
        <taxon>Alveolata</taxon>
        <taxon>Perkinsozoa</taxon>
        <taxon>Perkinsea</taxon>
        <taxon>Perkinsida</taxon>
        <taxon>Perkinsidae</taxon>
        <taxon>Perkinsus</taxon>
    </lineage>
</organism>
<evidence type="ECO:0000313" key="11">
    <source>
        <dbReference type="Proteomes" id="UP000591131"/>
    </source>
</evidence>
<dbReference type="InterPro" id="IPR018338">
    <property type="entry name" value="Carbonic_anhydrase_a-class_CS"/>
</dbReference>
<evidence type="ECO:0000256" key="3">
    <source>
        <dbReference type="ARBA" id="ARBA00012925"/>
    </source>
</evidence>
<gene>
    <name evidence="10" type="ORF">FOL47_008536</name>
</gene>
<keyword evidence="6 8" id="KW-0456">Lyase</keyword>
<evidence type="ECO:0000256" key="6">
    <source>
        <dbReference type="ARBA" id="ARBA00023239"/>
    </source>
</evidence>
<feature type="domain" description="Alpha-carbonic anhydrase" evidence="9">
    <location>
        <begin position="15"/>
        <end position="257"/>
    </location>
</feature>
<dbReference type="EC" id="4.2.1.1" evidence="3 8"/>
<dbReference type="CDD" id="cd00326">
    <property type="entry name" value="alpha_CA"/>
    <property type="match status" value="1"/>
</dbReference>
<dbReference type="InterPro" id="IPR023561">
    <property type="entry name" value="Carbonic_anhydrase_a-class"/>
</dbReference>
<reference evidence="10 11" key="1">
    <citation type="submission" date="2020-04" db="EMBL/GenBank/DDBJ databases">
        <title>Perkinsus chesapeaki whole genome sequence.</title>
        <authorList>
            <person name="Bogema D.R."/>
        </authorList>
    </citation>
    <scope>NUCLEOTIDE SEQUENCE [LARGE SCALE GENOMIC DNA]</scope>
    <source>
        <strain evidence="10">ATCC PRA-425</strain>
    </source>
</reference>
<evidence type="ECO:0000313" key="10">
    <source>
        <dbReference type="EMBL" id="KAF4657237.1"/>
    </source>
</evidence>